<evidence type="ECO:0000256" key="3">
    <source>
        <dbReference type="ARBA" id="ARBA00022490"/>
    </source>
</evidence>
<evidence type="ECO:0000256" key="4">
    <source>
        <dbReference type="ARBA" id="ARBA00023118"/>
    </source>
</evidence>
<evidence type="ECO:0000313" key="7">
    <source>
        <dbReference type="Proteomes" id="UP000175616"/>
    </source>
</evidence>
<dbReference type="AlphaFoldDB" id="A0A1E7YKZ6"/>
<dbReference type="EMBL" id="LZYE01000328">
    <property type="protein sequence ID" value="OFC30541.1"/>
    <property type="molecule type" value="Genomic_DNA"/>
</dbReference>
<dbReference type="Proteomes" id="UP000175616">
    <property type="component" value="Unassembled WGS sequence"/>
</dbReference>
<evidence type="ECO:0000256" key="5">
    <source>
        <dbReference type="ARBA" id="ARBA00030001"/>
    </source>
</evidence>
<dbReference type="InterPro" id="IPR010160">
    <property type="entry name" value="CRISPR-assoc_prot_Cmr5"/>
</dbReference>
<reference evidence="6 7" key="1">
    <citation type="submission" date="2016-06" db="EMBL/GenBank/DDBJ databases">
        <title>Gene turnover analysis identifies the evolutionary adaptation of the extremophile Acidithiobacillus caldus.</title>
        <authorList>
            <person name="Zhang X."/>
        </authorList>
    </citation>
    <scope>NUCLEOTIDE SEQUENCE [LARGE SCALE GENOMIC DNA]</scope>
    <source>
        <strain evidence="6 7">DX</strain>
    </source>
</reference>
<dbReference type="Gene3D" id="1.10.520.30">
    <property type="entry name" value="AF1862-like domain"/>
    <property type="match status" value="1"/>
</dbReference>
<sequence>MKLRQSDIAAQAIKCVERAQRDRQIFAEYGTRANSFPSMIVQVGIAQALGFLRAKSGHGNTLERAYDQYYHDLLELARIAIPEAPSNAEGFYNSVLQAELGEYRRLSQIILDASVWLKRICQGADHKGVEK</sequence>
<comment type="similarity">
    <text evidence="2">Belongs to the CRISPR system Cmr5 family.</text>
</comment>
<gene>
    <name evidence="6" type="ORF">BAE27_11590</name>
</gene>
<evidence type="ECO:0000313" key="6">
    <source>
        <dbReference type="EMBL" id="OFC30541.1"/>
    </source>
</evidence>
<organism evidence="6 7">
    <name type="scientific">Acidithiobacillus caldus</name>
    <dbReference type="NCBI Taxonomy" id="33059"/>
    <lineage>
        <taxon>Bacteria</taxon>
        <taxon>Pseudomonadati</taxon>
        <taxon>Pseudomonadota</taxon>
        <taxon>Acidithiobacillia</taxon>
        <taxon>Acidithiobacillales</taxon>
        <taxon>Acidithiobacillaceae</taxon>
        <taxon>Acidithiobacillus</taxon>
    </lineage>
</organism>
<dbReference type="Pfam" id="PF09701">
    <property type="entry name" value="Cas_Cmr5"/>
    <property type="match status" value="1"/>
</dbReference>
<dbReference type="GO" id="GO:0051607">
    <property type="term" value="P:defense response to virus"/>
    <property type="evidence" value="ECO:0007669"/>
    <property type="project" value="UniProtKB-KW"/>
</dbReference>
<dbReference type="SUPFAM" id="SSF158568">
    <property type="entry name" value="AF1862-like"/>
    <property type="match status" value="1"/>
</dbReference>
<comment type="caution">
    <text evidence="6">The sequence shown here is derived from an EMBL/GenBank/DDBJ whole genome shotgun (WGS) entry which is preliminary data.</text>
</comment>
<evidence type="ECO:0000256" key="1">
    <source>
        <dbReference type="ARBA" id="ARBA00004496"/>
    </source>
</evidence>
<dbReference type="RefSeq" id="WP_070114243.1">
    <property type="nucleotide sequence ID" value="NZ_LZYE01000328.1"/>
</dbReference>
<protein>
    <recommendedName>
        <fullName evidence="5">CRISPR type III-B/RAMP module-associated protein Cmr5</fullName>
    </recommendedName>
</protein>
<keyword evidence="3" id="KW-0963">Cytoplasm</keyword>
<comment type="subcellular location">
    <subcellularLocation>
        <location evidence="1">Cytoplasm</location>
    </subcellularLocation>
</comment>
<dbReference type="NCBIfam" id="TIGR01881">
    <property type="entry name" value="cas_Cmr5"/>
    <property type="match status" value="1"/>
</dbReference>
<dbReference type="GO" id="GO:0005737">
    <property type="term" value="C:cytoplasm"/>
    <property type="evidence" value="ECO:0007669"/>
    <property type="project" value="UniProtKB-SubCell"/>
</dbReference>
<accession>A0A1E7YKZ6</accession>
<proteinExistence type="inferred from homology"/>
<evidence type="ECO:0000256" key="2">
    <source>
        <dbReference type="ARBA" id="ARBA00006161"/>
    </source>
</evidence>
<dbReference type="InterPro" id="IPR023101">
    <property type="entry name" value="AF1862-like_dom_sf"/>
</dbReference>
<name>A0A1E7YKZ6_9PROT</name>
<keyword evidence="4" id="KW-0051">Antiviral defense</keyword>